<evidence type="ECO:0000313" key="3">
    <source>
        <dbReference type="Proteomes" id="UP000035021"/>
    </source>
</evidence>
<keyword evidence="1" id="KW-1133">Transmembrane helix</keyword>
<protein>
    <recommendedName>
        <fullName evidence="4">Pilus assembly protein TadE</fullName>
    </recommendedName>
</protein>
<dbReference type="NCBIfam" id="NF041390">
    <property type="entry name" value="TadE_Rv3655c"/>
    <property type="match status" value="1"/>
</dbReference>
<reference evidence="2 3" key="1">
    <citation type="submission" date="2013-02" db="EMBL/GenBank/DDBJ databases">
        <title>Whole genome shotgun sequence of Gordonia paraffinivorans NBRC 108238.</title>
        <authorList>
            <person name="Isaki-Nakamura S."/>
            <person name="Hosoyama A."/>
            <person name="Tsuchikane K."/>
            <person name="Ando Y."/>
            <person name="Baba S."/>
            <person name="Ohji S."/>
            <person name="Hamada M."/>
            <person name="Tamura T."/>
            <person name="Yamazoe A."/>
            <person name="Yamazaki S."/>
            <person name="Fujita N."/>
        </authorList>
    </citation>
    <scope>NUCLEOTIDE SEQUENCE [LARGE SCALE GENOMIC DNA]</scope>
    <source>
        <strain evidence="2 3">NBRC 108238</strain>
    </source>
</reference>
<keyword evidence="1" id="KW-0472">Membrane</keyword>
<evidence type="ECO:0000256" key="1">
    <source>
        <dbReference type="SAM" id="Phobius"/>
    </source>
</evidence>
<keyword evidence="3" id="KW-1185">Reference proteome</keyword>
<evidence type="ECO:0008006" key="4">
    <source>
        <dbReference type="Google" id="ProtNLM"/>
    </source>
</evidence>
<name>A0ABQ0IP50_9ACTN</name>
<sequence length="134" mass="13850">MMLLRGCRSRLSHLARDESGMVSVEAAYAIAAIVVAALLAIGAISGVTAQVRCTDAAREAARLTAAGDDSAREIAKGLAGDEAVVDISEEGERVIVHVRTSVALMPGLTLSARAVAVREPRGEDQVVFAPGVEP</sequence>
<evidence type="ECO:0000313" key="2">
    <source>
        <dbReference type="EMBL" id="GAC85334.1"/>
    </source>
</evidence>
<dbReference type="Proteomes" id="UP000035021">
    <property type="component" value="Unassembled WGS sequence"/>
</dbReference>
<dbReference type="InterPro" id="IPR049790">
    <property type="entry name" value="Rv3655c/TadE"/>
</dbReference>
<organism evidence="2 3">
    <name type="scientific">Gordonia paraffinivorans NBRC 108238</name>
    <dbReference type="NCBI Taxonomy" id="1223543"/>
    <lineage>
        <taxon>Bacteria</taxon>
        <taxon>Bacillati</taxon>
        <taxon>Actinomycetota</taxon>
        <taxon>Actinomycetes</taxon>
        <taxon>Mycobacteriales</taxon>
        <taxon>Gordoniaceae</taxon>
        <taxon>Gordonia</taxon>
    </lineage>
</organism>
<comment type="caution">
    <text evidence="2">The sequence shown here is derived from an EMBL/GenBank/DDBJ whole genome shotgun (WGS) entry which is preliminary data.</text>
</comment>
<feature type="transmembrane region" description="Helical" evidence="1">
    <location>
        <begin position="21"/>
        <end position="44"/>
    </location>
</feature>
<keyword evidence="1" id="KW-0812">Transmembrane</keyword>
<accession>A0ABQ0IP50</accession>
<dbReference type="EMBL" id="BAOQ01000033">
    <property type="protein sequence ID" value="GAC85334.1"/>
    <property type="molecule type" value="Genomic_DNA"/>
</dbReference>
<proteinExistence type="predicted"/>
<gene>
    <name evidence="2" type="ORF">GP2_033_00690</name>
</gene>